<evidence type="ECO:0000256" key="6">
    <source>
        <dbReference type="ARBA" id="ARBA00023034"/>
    </source>
</evidence>
<feature type="region of interest" description="Disordered" evidence="8">
    <location>
        <begin position="672"/>
        <end position="706"/>
    </location>
</feature>
<sequence>MATETPDPQNLKSWKDAFQHPIPTVRKVEQELRRDIASNREKLRSLVGARYRELLETAETIVEMNTENQEVETKLAGLGLRCNADLIGKRQDYLADGNNDNNCRALAAQLALLHRCTTIIGRLLRKHKPLLLASKLVIISRQLYKALSQHANAPPFVEVLSSQLVNLQKTIRRRIERRLGSGNSSMEDIVDAMSAFRLSNSSSVLDIINRFHNFRLDSIVKQLEHRPRSREGILKALNLYIQTLQNTKTLSSRRLSDALAKLQGQPLLADHDILNLGDLDLDIFGRWVTNDVQNFTPWIKSDNFTKQSAEQLTKKWSKEAFNRFLEKSSAVLQDFDDFEDVLSLRKETLEIWLAAAPATITHSSVSVLEGIRDIFKMRLKSIIRNQANQLVSIGDTVKTHIDQWVSGDINQMQSLWDSSITSLEYSDGAVNFKKVVVNTFYGRDLKIMATLELYDSWLELIERSRSSIDDLRHTRWEDTLDEGEDDSKLEMNPIALLNEDDPHLLQEEQVNTIKQAFLELQKTFRAAAEASGDSDQSGKSAFLLRLIREVRRNSPSKILEDESLDFAQDTVPVLHEVLVNEILAHVPPSNIFPVPKKNTLRLPGRTLWDGAPELPNQPLPSTFRYFRRLVIAMENFGPDLWTPPAVKILKERLNKAVTESLSKNFERLHDYSHEKIDKEEDNEKKNSSDEESTNGTAKSNADDSKPQDVRDWKIQLALDAFYFRDALSVVSEKNDLLDSFIEKIQVDVEDGNSIVGRLQEAAHDFWKRTELLFGLLAN</sequence>
<evidence type="ECO:0000256" key="3">
    <source>
        <dbReference type="ARBA" id="ARBA00020978"/>
    </source>
</evidence>
<dbReference type="GeneID" id="70241748"/>
<comment type="subcellular location">
    <subcellularLocation>
        <location evidence="1">Golgi apparatus membrane</location>
        <topology evidence="1">Peripheral membrane protein</topology>
    </subcellularLocation>
</comment>
<dbReference type="Pfam" id="PF08700">
    <property type="entry name" value="VPS51_Exo84_N"/>
    <property type="match status" value="1"/>
</dbReference>
<dbReference type="Proteomes" id="UP001201262">
    <property type="component" value="Unassembled WGS sequence"/>
</dbReference>
<dbReference type="GO" id="GO:0006891">
    <property type="term" value="P:intra-Golgi vesicle-mediated transport"/>
    <property type="evidence" value="ECO:0007669"/>
    <property type="project" value="InterPro"/>
</dbReference>
<keyword evidence="5" id="KW-0653">Protein transport</keyword>
<evidence type="ECO:0000313" key="9">
    <source>
        <dbReference type="EMBL" id="KAH8695096.1"/>
    </source>
</evidence>
<comment type="caution">
    <text evidence="9">The sequence shown here is derived from an EMBL/GenBank/DDBJ whole genome shotgun (WGS) entry which is preliminary data.</text>
</comment>
<organism evidence="9 10">
    <name type="scientific">Talaromyces proteolyticus</name>
    <dbReference type="NCBI Taxonomy" id="1131652"/>
    <lineage>
        <taxon>Eukaryota</taxon>
        <taxon>Fungi</taxon>
        <taxon>Dikarya</taxon>
        <taxon>Ascomycota</taxon>
        <taxon>Pezizomycotina</taxon>
        <taxon>Eurotiomycetes</taxon>
        <taxon>Eurotiomycetidae</taxon>
        <taxon>Eurotiales</taxon>
        <taxon>Trichocomaceae</taxon>
        <taxon>Talaromyces</taxon>
        <taxon>Talaromyces sect. Bacilispori</taxon>
    </lineage>
</organism>
<dbReference type="GO" id="GO:0017119">
    <property type="term" value="C:Golgi transport complex"/>
    <property type="evidence" value="ECO:0007669"/>
    <property type="project" value="InterPro"/>
</dbReference>
<accession>A0AAD4PUH3</accession>
<name>A0AAD4PUH3_9EURO</name>
<dbReference type="EMBL" id="JAJTJA010000008">
    <property type="protein sequence ID" value="KAH8695096.1"/>
    <property type="molecule type" value="Genomic_DNA"/>
</dbReference>
<reference evidence="9" key="1">
    <citation type="submission" date="2021-12" db="EMBL/GenBank/DDBJ databases">
        <title>Convergent genome expansion in fungi linked to evolution of root-endophyte symbiosis.</title>
        <authorList>
            <consortium name="DOE Joint Genome Institute"/>
            <person name="Ke Y.-H."/>
            <person name="Bonito G."/>
            <person name="Liao H.-L."/>
            <person name="Looney B."/>
            <person name="Rojas-Flechas A."/>
            <person name="Nash J."/>
            <person name="Hameed K."/>
            <person name="Schadt C."/>
            <person name="Martin F."/>
            <person name="Crous P.W."/>
            <person name="Miettinen O."/>
            <person name="Magnuson J.K."/>
            <person name="Labbe J."/>
            <person name="Jacobson D."/>
            <person name="Doktycz M.J."/>
            <person name="Veneault-Fourrey C."/>
            <person name="Kuo A."/>
            <person name="Mondo S."/>
            <person name="Calhoun S."/>
            <person name="Riley R."/>
            <person name="Ohm R."/>
            <person name="LaButti K."/>
            <person name="Andreopoulos B."/>
            <person name="Pangilinan J."/>
            <person name="Nolan M."/>
            <person name="Tritt A."/>
            <person name="Clum A."/>
            <person name="Lipzen A."/>
            <person name="Daum C."/>
            <person name="Barry K."/>
            <person name="Grigoriev I.V."/>
            <person name="Vilgalys R."/>
        </authorList>
    </citation>
    <scope>NUCLEOTIDE SEQUENCE</scope>
    <source>
        <strain evidence="9">PMI_201</strain>
    </source>
</reference>
<protein>
    <recommendedName>
        <fullName evidence="3">Conserved oligomeric Golgi complex subunit 1</fullName>
    </recommendedName>
</protein>
<gene>
    <name evidence="9" type="ORF">BGW36DRAFT_298738</name>
</gene>
<evidence type="ECO:0000256" key="2">
    <source>
        <dbReference type="ARBA" id="ARBA00006653"/>
    </source>
</evidence>
<proteinExistence type="inferred from homology"/>
<evidence type="ECO:0000313" key="10">
    <source>
        <dbReference type="Proteomes" id="UP001201262"/>
    </source>
</evidence>
<evidence type="ECO:0000256" key="8">
    <source>
        <dbReference type="SAM" id="MobiDB-lite"/>
    </source>
</evidence>
<evidence type="ECO:0000256" key="5">
    <source>
        <dbReference type="ARBA" id="ARBA00022927"/>
    </source>
</evidence>
<comment type="similarity">
    <text evidence="2">Belongs to the COG1 family.</text>
</comment>
<dbReference type="InterPro" id="IPR033370">
    <property type="entry name" value="COG1"/>
</dbReference>
<keyword evidence="4" id="KW-0813">Transport</keyword>
<dbReference type="GO" id="GO:0015031">
    <property type="term" value="P:protein transport"/>
    <property type="evidence" value="ECO:0007669"/>
    <property type="project" value="UniProtKB-KW"/>
</dbReference>
<dbReference type="GO" id="GO:0000139">
    <property type="term" value="C:Golgi membrane"/>
    <property type="evidence" value="ECO:0007669"/>
    <property type="project" value="UniProtKB-SubCell"/>
</dbReference>
<keyword evidence="6" id="KW-0333">Golgi apparatus</keyword>
<evidence type="ECO:0000256" key="1">
    <source>
        <dbReference type="ARBA" id="ARBA00004395"/>
    </source>
</evidence>
<evidence type="ECO:0000256" key="4">
    <source>
        <dbReference type="ARBA" id="ARBA00022448"/>
    </source>
</evidence>
<dbReference type="AlphaFoldDB" id="A0AAD4PUH3"/>
<dbReference type="RefSeq" id="XP_046070238.1">
    <property type="nucleotide sequence ID" value="XM_046211461.1"/>
</dbReference>
<feature type="compositionally biased region" description="Basic and acidic residues" evidence="8">
    <location>
        <begin position="672"/>
        <end position="688"/>
    </location>
</feature>
<keyword evidence="10" id="KW-1185">Reference proteome</keyword>
<dbReference type="PANTHER" id="PTHR31658:SF0">
    <property type="entry name" value="CONSERVED OLIGOMERIC GOLGI COMPLEX SUBUNIT 1"/>
    <property type="match status" value="1"/>
</dbReference>
<evidence type="ECO:0000256" key="7">
    <source>
        <dbReference type="ARBA" id="ARBA00023136"/>
    </source>
</evidence>
<keyword evidence="7" id="KW-0472">Membrane</keyword>
<dbReference type="PANTHER" id="PTHR31658">
    <property type="entry name" value="CONSERVED OLIGOMERIC GOLGI COMPLEX SUBUNIT 1"/>
    <property type="match status" value="1"/>
</dbReference>